<dbReference type="AlphaFoldDB" id="A0A0K0F4A7"/>
<keyword evidence="9" id="KW-1185">Reference proteome</keyword>
<comment type="caution">
    <text evidence="4">Lacks conserved residue(s) required for the propagation of feature annotation.</text>
</comment>
<feature type="region of interest" description="Disordered" evidence="5">
    <location>
        <begin position="847"/>
        <end position="1019"/>
    </location>
</feature>
<dbReference type="GO" id="GO:0046872">
    <property type="term" value="F:metal ion binding"/>
    <property type="evidence" value="ECO:0007669"/>
    <property type="project" value="UniProtKB-KW"/>
</dbReference>
<dbReference type="InterPro" id="IPR049038">
    <property type="entry name" value="ADAM10_Cys-rich"/>
</dbReference>
<feature type="compositionally biased region" description="Low complexity" evidence="5">
    <location>
        <begin position="863"/>
        <end position="883"/>
    </location>
</feature>
<protein>
    <recommendedName>
        <fullName evidence="2">ADAM10 endopeptidase</fullName>
        <ecNumber evidence="2">3.4.24.81</ecNumber>
    </recommendedName>
</protein>
<dbReference type="STRING" id="75913.A0A0K0F4A7"/>
<evidence type="ECO:0000259" key="7">
    <source>
        <dbReference type="PROSITE" id="PS50214"/>
    </source>
</evidence>
<feature type="binding site" evidence="4">
    <location>
        <position position="487"/>
    </location>
    <ligand>
        <name>Zn(2+)</name>
        <dbReference type="ChEBI" id="CHEBI:29105"/>
        <note>catalytic</note>
    </ligand>
</feature>
<comment type="catalytic activity">
    <reaction evidence="1">
        <text>Endopeptidase of broad specificity.</text>
        <dbReference type="EC" id="3.4.24.81"/>
    </reaction>
</comment>
<dbReference type="Pfam" id="PF21299">
    <property type="entry name" value="ADAM10_Cys-rich"/>
    <property type="match status" value="1"/>
</dbReference>
<dbReference type="Gene3D" id="4.10.70.10">
    <property type="entry name" value="Disintegrin domain"/>
    <property type="match status" value="1"/>
</dbReference>
<evidence type="ECO:0000256" key="5">
    <source>
        <dbReference type="SAM" id="MobiDB-lite"/>
    </source>
</evidence>
<keyword evidence="4" id="KW-0479">Metal-binding</keyword>
<dbReference type="InterPro" id="IPR001762">
    <property type="entry name" value="Disintegrin_dom"/>
</dbReference>
<dbReference type="WBParaSite" id="SVE_0364300.1">
    <property type="protein sequence ID" value="SVE_0364300.1"/>
    <property type="gene ID" value="SVE_0364300"/>
</dbReference>
<evidence type="ECO:0000313" key="10">
    <source>
        <dbReference type="WBParaSite" id="SVE_0364300.1"/>
    </source>
</evidence>
<dbReference type="PANTHER" id="PTHR45702">
    <property type="entry name" value="ADAM10/ADAM17 METALLOPEPTIDASE FAMILY MEMBER"/>
    <property type="match status" value="1"/>
</dbReference>
<dbReference type="InterPro" id="IPR001590">
    <property type="entry name" value="Peptidase_M12B"/>
</dbReference>
<keyword evidence="6" id="KW-0812">Transmembrane</keyword>
<dbReference type="InterPro" id="IPR036436">
    <property type="entry name" value="Disintegrin_dom_sf"/>
</dbReference>
<dbReference type="PROSITE" id="PS50214">
    <property type="entry name" value="DISINTEGRIN_2"/>
    <property type="match status" value="1"/>
</dbReference>
<reference evidence="10" key="2">
    <citation type="submission" date="2015-08" db="UniProtKB">
        <authorList>
            <consortium name="WormBaseParasite"/>
        </authorList>
    </citation>
    <scope>IDENTIFICATION</scope>
</reference>
<feature type="compositionally biased region" description="Pro residues" evidence="5">
    <location>
        <begin position="919"/>
        <end position="936"/>
    </location>
</feature>
<dbReference type="GO" id="GO:0007219">
    <property type="term" value="P:Notch signaling pathway"/>
    <property type="evidence" value="ECO:0007669"/>
    <property type="project" value="TreeGrafter"/>
</dbReference>
<organism evidence="9 10">
    <name type="scientific">Strongyloides venezuelensis</name>
    <name type="common">Threadworm</name>
    <dbReference type="NCBI Taxonomy" id="75913"/>
    <lineage>
        <taxon>Eukaryota</taxon>
        <taxon>Metazoa</taxon>
        <taxon>Ecdysozoa</taxon>
        <taxon>Nematoda</taxon>
        <taxon>Chromadorea</taxon>
        <taxon>Rhabditida</taxon>
        <taxon>Tylenchina</taxon>
        <taxon>Panagrolaimomorpha</taxon>
        <taxon>Strongyloidoidea</taxon>
        <taxon>Strongyloididae</taxon>
        <taxon>Strongyloides</taxon>
    </lineage>
</organism>
<name>A0A0K0F4A7_STRVS</name>
<feature type="transmembrane region" description="Helical" evidence="6">
    <location>
        <begin position="24"/>
        <end position="41"/>
    </location>
</feature>
<reference evidence="9" key="1">
    <citation type="submission" date="2014-07" db="EMBL/GenBank/DDBJ databases">
        <authorList>
            <person name="Martin A.A"/>
            <person name="De Silva N."/>
        </authorList>
    </citation>
    <scope>NUCLEOTIDE SEQUENCE</scope>
</reference>
<evidence type="ECO:0000256" key="3">
    <source>
        <dbReference type="ARBA" id="ARBA00022685"/>
    </source>
</evidence>
<dbReference type="EC" id="3.4.24.81" evidence="2"/>
<proteinExistence type="predicted"/>
<accession>A0A0K0F4A7</accession>
<dbReference type="PANTHER" id="PTHR45702:SF2">
    <property type="entry name" value="KUZBANIAN, ISOFORM A"/>
    <property type="match status" value="1"/>
</dbReference>
<dbReference type="SMART" id="SM00050">
    <property type="entry name" value="DISIN"/>
    <property type="match status" value="1"/>
</dbReference>
<feature type="active site" evidence="4">
    <location>
        <position position="484"/>
    </location>
</feature>
<keyword evidence="6" id="KW-1133">Transmembrane helix</keyword>
<dbReference type="GO" id="GO:0005886">
    <property type="term" value="C:plasma membrane"/>
    <property type="evidence" value="ECO:0007669"/>
    <property type="project" value="TreeGrafter"/>
</dbReference>
<dbReference type="Proteomes" id="UP000035680">
    <property type="component" value="Unassembled WGS sequence"/>
</dbReference>
<evidence type="ECO:0000313" key="9">
    <source>
        <dbReference type="Proteomes" id="UP000035680"/>
    </source>
</evidence>
<evidence type="ECO:0000256" key="6">
    <source>
        <dbReference type="SAM" id="Phobius"/>
    </source>
</evidence>
<evidence type="ECO:0000259" key="8">
    <source>
        <dbReference type="PROSITE" id="PS50215"/>
    </source>
</evidence>
<evidence type="ECO:0000256" key="2">
    <source>
        <dbReference type="ARBA" id="ARBA00012332"/>
    </source>
</evidence>
<feature type="domain" description="Disintegrin" evidence="7">
    <location>
        <begin position="568"/>
        <end position="673"/>
    </location>
</feature>
<keyword evidence="4" id="KW-0862">Zinc</keyword>
<sequence>MNISQSSFSLSSFVRNIRNTKHKYILLFLFILNILSTLNGLNKFLDYYETLNYKPINHRLEDKRNGKEFNNGNGFVELKFTAFKRRFHLLLNPINEETGVFAQDHITDINGNLDFEIREPKSFLYEGYLKDDPHSHVYGSIFDGIFNGQIHTTDGNTYTIETVNKYFDKNNLPKTYHSIIYHDENINHHNKRSRMTRDTTSSNYNTIYSHTCGIDDEISKEMKRIQESVVLEDIPLEYEGNIIEDDDDEMPYSISIPSRDTFSYFVMNNKTKHRLRRPKRNLHFIEQDDINNEKLYRVRTCNIYLQADHKLYEHFYYKEGNRDPIRTREIIIDLFYNHIKAVNQIYERTNFNGVKGLNFVIQRTSIYSPDTCENGQPVKGSDNPFCEENVDVSNFLNLNSKKNHSAFCLAYALTYRDFIGGTLGLAWVASPSAITAGGICQTYQRYNEGSRGWVYRSLNTGIVTLVNYGNRVPERVSQLTLAHEIGHNFGSPHDFPIECQPGLPDGNFLMFASATSGDKKNNDRFSKCSIQNISNVLFEVLRQPPNAYSHHPSYTINGKRNCFQERTSAFCGNQIKEPGEECDCGFSDTECLMMADKCCTPHEINGVIQGIGACKRKLGVRCSPSEGQCCEAKNCDFVPSFEKRVCREENDCQYKQFCDGFSPSCPDSLNKPNGSPCQDSTKVCQNGNCNGSICSYVGLKDCFLTEGPPDILCHLACEKNGKCMSTMDLEEFSNGKFEQKGREGLNGLLLHPGSPCNNYRGYCDIFRKCRSVDSNGPLARLRNLVFNKQTIKTIREWITEHWYFCIGSGFVLLILMTLFVKCCAVHTPSTNPNKLPAQSFYDTLRHPGTLVRRRRGPTNGAYSVQQSSSSNQQRSANQNQRAVVAPANRQKRQKRQRTGGPSVETAVGNSRGISSSRNPPNPSAPPLISPPQPPTNPNVSSNRERITNSGAQNPPKPPSVASIPSSGLQIIQPQPSVIVVEPPPPYTATAEQSLPLFQAPKNGPPMGRRKNKKSTGDSK</sequence>
<feature type="compositionally biased region" description="Polar residues" evidence="5">
    <location>
        <begin position="962"/>
        <end position="975"/>
    </location>
</feature>
<dbReference type="SUPFAM" id="SSF57552">
    <property type="entry name" value="Blood coagulation inhibitor (disintegrin)"/>
    <property type="match status" value="1"/>
</dbReference>
<dbReference type="InterPro" id="IPR051489">
    <property type="entry name" value="ADAM_Metalloproteinase"/>
</dbReference>
<dbReference type="GO" id="GO:0006509">
    <property type="term" value="P:membrane protein ectodomain proteolysis"/>
    <property type="evidence" value="ECO:0007669"/>
    <property type="project" value="TreeGrafter"/>
</dbReference>
<evidence type="ECO:0000256" key="1">
    <source>
        <dbReference type="ARBA" id="ARBA00001809"/>
    </source>
</evidence>
<keyword evidence="6" id="KW-0472">Membrane</keyword>
<dbReference type="PROSITE" id="PS50215">
    <property type="entry name" value="ADAM_MEPRO"/>
    <property type="match status" value="1"/>
</dbReference>
<dbReference type="GO" id="GO:0004222">
    <property type="term" value="F:metalloendopeptidase activity"/>
    <property type="evidence" value="ECO:0007669"/>
    <property type="project" value="InterPro"/>
</dbReference>
<dbReference type="SUPFAM" id="SSF55486">
    <property type="entry name" value="Metalloproteases ('zincins'), catalytic domain"/>
    <property type="match status" value="1"/>
</dbReference>
<dbReference type="Pfam" id="PF13574">
    <property type="entry name" value="Reprolysin_2"/>
    <property type="match status" value="1"/>
</dbReference>
<feature type="binding site" evidence="4">
    <location>
        <position position="493"/>
    </location>
    <ligand>
        <name>Zn(2+)</name>
        <dbReference type="ChEBI" id="CHEBI:29105"/>
        <note>catalytic</note>
    </ligand>
</feature>
<evidence type="ECO:0000256" key="4">
    <source>
        <dbReference type="PROSITE-ProRule" id="PRU00276"/>
    </source>
</evidence>
<dbReference type="InterPro" id="IPR024079">
    <property type="entry name" value="MetalloPept_cat_dom_sf"/>
</dbReference>
<keyword evidence="3" id="KW-0165">Cleavage on pair of basic residues</keyword>
<feature type="binding site" evidence="4">
    <location>
        <position position="483"/>
    </location>
    <ligand>
        <name>Zn(2+)</name>
        <dbReference type="ChEBI" id="CHEBI:29105"/>
        <note>catalytic</note>
    </ligand>
</feature>
<dbReference type="Gene3D" id="3.40.390.10">
    <property type="entry name" value="Collagenase (Catalytic Domain)"/>
    <property type="match status" value="1"/>
</dbReference>
<feature type="domain" description="Peptidase M12B" evidence="8">
    <location>
        <begin position="299"/>
        <end position="537"/>
    </location>
</feature>